<accession>A0A9W7B678</accession>
<keyword evidence="1" id="KW-0812">Transmembrane</keyword>
<sequence length="261" mass="28432">MERATSSIPLENDLEVLVNFLREVMKPRALAATLPKCDKSSNLALVDCVVLARAFDFLAKTASGSNEDAVGENSFRNASLISLLSNIFLQLIMVFFQNKKQKSKSRLFKGLLYVLSTTKPGVDAYRVVIGAEQVGAPVDPKVEMMFTKMLELFCEAIPGALIQSYAFLVGSNQSNAAIFSLIVSVFTASFTATGISFNTDVDKNKRAHTPDFYGYVPDGAKKKVKVFMNMFLISACQLSAKVLACALCAVESGTIVAFYLK</sequence>
<comment type="caution">
    <text evidence="2">The sequence shown here is derived from an EMBL/GenBank/DDBJ whole genome shotgun (WGS) entry which is preliminary data.</text>
</comment>
<dbReference type="Proteomes" id="UP001162640">
    <property type="component" value="Unassembled WGS sequence"/>
</dbReference>
<dbReference type="EMBL" id="BLQM01000285">
    <property type="protein sequence ID" value="GMH80619.1"/>
    <property type="molecule type" value="Genomic_DNA"/>
</dbReference>
<reference evidence="3" key="1">
    <citation type="journal article" date="2023" name="Commun. Biol.">
        <title>Genome analysis of Parmales, the sister group of diatoms, reveals the evolutionary specialization of diatoms from phago-mixotrophs to photoautotrophs.</title>
        <authorList>
            <person name="Ban H."/>
            <person name="Sato S."/>
            <person name="Yoshikawa S."/>
            <person name="Yamada K."/>
            <person name="Nakamura Y."/>
            <person name="Ichinomiya M."/>
            <person name="Sato N."/>
            <person name="Blanc-Mathieu R."/>
            <person name="Endo H."/>
            <person name="Kuwata A."/>
            <person name="Ogata H."/>
        </authorList>
    </citation>
    <scope>NUCLEOTIDE SEQUENCE [LARGE SCALE GENOMIC DNA]</scope>
</reference>
<keyword evidence="1" id="KW-0472">Membrane</keyword>
<evidence type="ECO:0000313" key="2">
    <source>
        <dbReference type="EMBL" id="GMH80619.1"/>
    </source>
</evidence>
<feature type="transmembrane region" description="Helical" evidence="1">
    <location>
        <begin position="231"/>
        <end position="260"/>
    </location>
</feature>
<proteinExistence type="predicted"/>
<organism evidence="2 3">
    <name type="scientific">Triparma laevis f. inornata</name>
    <dbReference type="NCBI Taxonomy" id="1714386"/>
    <lineage>
        <taxon>Eukaryota</taxon>
        <taxon>Sar</taxon>
        <taxon>Stramenopiles</taxon>
        <taxon>Ochrophyta</taxon>
        <taxon>Bolidophyceae</taxon>
        <taxon>Parmales</taxon>
        <taxon>Triparmaceae</taxon>
        <taxon>Triparma</taxon>
    </lineage>
</organism>
<name>A0A9W7B678_9STRA</name>
<dbReference type="AlphaFoldDB" id="A0A9W7B678"/>
<evidence type="ECO:0000256" key="1">
    <source>
        <dbReference type="SAM" id="Phobius"/>
    </source>
</evidence>
<keyword evidence="1" id="KW-1133">Transmembrane helix</keyword>
<evidence type="ECO:0000313" key="3">
    <source>
        <dbReference type="Proteomes" id="UP001162640"/>
    </source>
</evidence>
<feature type="transmembrane region" description="Helical" evidence="1">
    <location>
        <begin position="176"/>
        <end position="197"/>
    </location>
</feature>
<gene>
    <name evidence="2" type="ORF">TL16_g08624</name>
</gene>
<protein>
    <submittedName>
        <fullName evidence="2">Uncharacterized protein</fullName>
    </submittedName>
</protein>